<feature type="transmembrane region" description="Helical" evidence="5">
    <location>
        <begin position="172"/>
        <end position="193"/>
    </location>
</feature>
<feature type="transmembrane region" description="Helical" evidence="5">
    <location>
        <begin position="38"/>
        <end position="61"/>
    </location>
</feature>
<feature type="transmembrane region" description="Helical" evidence="5">
    <location>
        <begin position="67"/>
        <end position="86"/>
    </location>
</feature>
<evidence type="ECO:0000256" key="4">
    <source>
        <dbReference type="ARBA" id="ARBA00023136"/>
    </source>
</evidence>
<dbReference type="PANTHER" id="PTHR10361:SF24">
    <property type="entry name" value="P3 PROTEIN"/>
    <property type="match status" value="1"/>
</dbReference>
<dbReference type="EMBL" id="JBHRTR010000048">
    <property type="protein sequence ID" value="MFC3230765.1"/>
    <property type="molecule type" value="Genomic_DNA"/>
</dbReference>
<feature type="transmembrane region" description="Helical" evidence="5">
    <location>
        <begin position="133"/>
        <end position="152"/>
    </location>
</feature>
<dbReference type="InterPro" id="IPR002657">
    <property type="entry name" value="BilAc:Na_symport/Acr3"/>
</dbReference>
<keyword evidence="4 5" id="KW-0472">Membrane</keyword>
<proteinExistence type="predicted"/>
<dbReference type="Pfam" id="PF01758">
    <property type="entry name" value="SBF"/>
    <property type="match status" value="1"/>
</dbReference>
<dbReference type="Proteomes" id="UP001595528">
    <property type="component" value="Unassembled WGS sequence"/>
</dbReference>
<evidence type="ECO:0000256" key="5">
    <source>
        <dbReference type="SAM" id="Phobius"/>
    </source>
</evidence>
<accession>A0ABV7L8C9</accession>
<keyword evidence="7" id="KW-1185">Reference proteome</keyword>
<dbReference type="Gene3D" id="1.20.1530.20">
    <property type="match status" value="1"/>
</dbReference>
<protein>
    <submittedName>
        <fullName evidence="6">Bile acid:sodium symporter family protein</fullName>
    </submittedName>
</protein>
<evidence type="ECO:0000256" key="1">
    <source>
        <dbReference type="ARBA" id="ARBA00004141"/>
    </source>
</evidence>
<feature type="transmembrane region" description="Helical" evidence="5">
    <location>
        <begin position="6"/>
        <end position="26"/>
    </location>
</feature>
<sequence length="290" mass="30118">MEALLTVILPVSLAVIMFALGIGLTLDDFARVARRPFVFLAGAVAQLAVLPLIAFALVGAFGMQGALAVGVMILAFCPGGVTSSVLTRLARGDVALSISLTAVLSLVSLVTIPLLVALTVGHFMAEAAPDVDISSLTLSIFLISTVPVAVGVGLRRLAPHLADRIERVLRPLALLLFLCIVLGAIAANWQALIDHVLQLGPVLVALNVAVLLVGLGVGRVFGLRHGIGRAMAIELGTQNATLGITLGALIATTGGVFSGYALPSAVYGVTMYLVMAPFVAWWRWRTRSAA</sequence>
<keyword evidence="2 5" id="KW-0812">Transmembrane</keyword>
<dbReference type="InterPro" id="IPR004710">
    <property type="entry name" value="Bilac:Na_transpt"/>
</dbReference>
<feature type="transmembrane region" description="Helical" evidence="5">
    <location>
        <begin position="98"/>
        <end position="121"/>
    </location>
</feature>
<comment type="caution">
    <text evidence="6">The sequence shown here is derived from an EMBL/GenBank/DDBJ whole genome shotgun (WGS) entry which is preliminary data.</text>
</comment>
<feature type="transmembrane region" description="Helical" evidence="5">
    <location>
        <begin position="266"/>
        <end position="284"/>
    </location>
</feature>
<feature type="transmembrane region" description="Helical" evidence="5">
    <location>
        <begin position="199"/>
        <end position="221"/>
    </location>
</feature>
<evidence type="ECO:0000313" key="6">
    <source>
        <dbReference type="EMBL" id="MFC3230765.1"/>
    </source>
</evidence>
<evidence type="ECO:0000313" key="7">
    <source>
        <dbReference type="Proteomes" id="UP001595528"/>
    </source>
</evidence>
<reference evidence="7" key="1">
    <citation type="journal article" date="2019" name="Int. J. Syst. Evol. Microbiol.">
        <title>The Global Catalogue of Microorganisms (GCM) 10K type strain sequencing project: providing services to taxonomists for standard genome sequencing and annotation.</title>
        <authorList>
            <consortium name="The Broad Institute Genomics Platform"/>
            <consortium name="The Broad Institute Genome Sequencing Center for Infectious Disease"/>
            <person name="Wu L."/>
            <person name="Ma J."/>
        </authorList>
    </citation>
    <scope>NUCLEOTIDE SEQUENCE [LARGE SCALE GENOMIC DNA]</scope>
    <source>
        <strain evidence="7">KCTC 42964</strain>
    </source>
</reference>
<name>A0ABV7L8C9_9PROT</name>
<gene>
    <name evidence="6" type="ORF">ACFOGJ_26195</name>
</gene>
<evidence type="ECO:0000256" key="2">
    <source>
        <dbReference type="ARBA" id="ARBA00022692"/>
    </source>
</evidence>
<keyword evidence="3 5" id="KW-1133">Transmembrane helix</keyword>
<dbReference type="PANTHER" id="PTHR10361">
    <property type="entry name" value="SODIUM-BILE ACID COTRANSPORTER"/>
    <property type="match status" value="1"/>
</dbReference>
<dbReference type="RefSeq" id="WP_379906210.1">
    <property type="nucleotide sequence ID" value="NZ_JBHRTR010000048.1"/>
</dbReference>
<comment type="subcellular location">
    <subcellularLocation>
        <location evidence="1">Membrane</location>
        <topology evidence="1">Multi-pass membrane protein</topology>
    </subcellularLocation>
</comment>
<dbReference type="InterPro" id="IPR038770">
    <property type="entry name" value="Na+/solute_symporter_sf"/>
</dbReference>
<feature type="transmembrane region" description="Helical" evidence="5">
    <location>
        <begin position="242"/>
        <end position="260"/>
    </location>
</feature>
<organism evidence="6 7">
    <name type="scientific">Marinibaculum pumilum</name>
    <dbReference type="NCBI Taxonomy" id="1766165"/>
    <lineage>
        <taxon>Bacteria</taxon>
        <taxon>Pseudomonadati</taxon>
        <taxon>Pseudomonadota</taxon>
        <taxon>Alphaproteobacteria</taxon>
        <taxon>Rhodospirillales</taxon>
        <taxon>Rhodospirillaceae</taxon>
        <taxon>Marinibaculum</taxon>
    </lineage>
</organism>
<evidence type="ECO:0000256" key="3">
    <source>
        <dbReference type="ARBA" id="ARBA00022989"/>
    </source>
</evidence>